<dbReference type="PRINTS" id="PR00032">
    <property type="entry name" value="HTHARAC"/>
</dbReference>
<dbReference type="AlphaFoldDB" id="A0A3T0D9R1"/>
<protein>
    <submittedName>
        <fullName evidence="8">Response regulator</fullName>
    </submittedName>
</protein>
<dbReference type="Gene3D" id="1.10.10.60">
    <property type="entry name" value="Homeodomain-like"/>
    <property type="match status" value="2"/>
</dbReference>
<dbReference type="PROSITE" id="PS50110">
    <property type="entry name" value="RESPONSE_REGULATORY"/>
    <property type="match status" value="1"/>
</dbReference>
<organism evidence="8 9">
    <name type="scientific">Caldicellulosiruptor changbaiensis</name>
    <dbReference type="NCBI Taxonomy" id="1222016"/>
    <lineage>
        <taxon>Bacteria</taxon>
        <taxon>Bacillati</taxon>
        <taxon>Bacillota</taxon>
        <taxon>Bacillota incertae sedis</taxon>
        <taxon>Caldicellulosiruptorales</taxon>
        <taxon>Caldicellulosiruptoraceae</taxon>
        <taxon>Caldicellulosiruptor</taxon>
    </lineage>
</organism>
<dbReference type="InterPro" id="IPR018060">
    <property type="entry name" value="HTH_AraC"/>
</dbReference>
<accession>A0A3T0D9R1</accession>
<dbReference type="InterPro" id="IPR018062">
    <property type="entry name" value="HTH_AraC-typ_CS"/>
</dbReference>
<keyword evidence="9" id="KW-1185">Reference proteome</keyword>
<dbReference type="SUPFAM" id="SSF52172">
    <property type="entry name" value="CheY-like"/>
    <property type="match status" value="1"/>
</dbReference>
<dbReference type="InterPro" id="IPR020449">
    <property type="entry name" value="Tscrpt_reg_AraC-type_HTH"/>
</dbReference>
<proteinExistence type="predicted"/>
<feature type="coiled-coil region" evidence="5">
    <location>
        <begin position="109"/>
        <end position="136"/>
    </location>
</feature>
<keyword evidence="2" id="KW-0238">DNA-binding</keyword>
<dbReference type="Proteomes" id="UP000282930">
    <property type="component" value="Chromosome"/>
</dbReference>
<evidence type="ECO:0000259" key="7">
    <source>
        <dbReference type="PROSITE" id="PS50110"/>
    </source>
</evidence>
<dbReference type="InterPro" id="IPR001789">
    <property type="entry name" value="Sig_transdc_resp-reg_receiver"/>
</dbReference>
<feature type="domain" description="HTH araC/xylS-type" evidence="6">
    <location>
        <begin position="411"/>
        <end position="509"/>
    </location>
</feature>
<dbReference type="CDD" id="cd17536">
    <property type="entry name" value="REC_YesN-like"/>
    <property type="match status" value="1"/>
</dbReference>
<dbReference type="PANTHER" id="PTHR43280:SF28">
    <property type="entry name" value="HTH-TYPE TRANSCRIPTIONAL ACTIVATOR RHAS"/>
    <property type="match status" value="1"/>
</dbReference>
<name>A0A3T0D9R1_9FIRM</name>
<evidence type="ECO:0000313" key="8">
    <source>
        <dbReference type="EMBL" id="AZT91512.1"/>
    </source>
</evidence>
<dbReference type="Gene3D" id="3.40.50.2300">
    <property type="match status" value="1"/>
</dbReference>
<dbReference type="EMBL" id="CP034791">
    <property type="protein sequence ID" value="AZT91512.1"/>
    <property type="molecule type" value="Genomic_DNA"/>
</dbReference>
<dbReference type="InterPro" id="IPR009057">
    <property type="entry name" value="Homeodomain-like_sf"/>
</dbReference>
<evidence type="ECO:0000256" key="5">
    <source>
        <dbReference type="SAM" id="Coils"/>
    </source>
</evidence>
<keyword evidence="5" id="KW-0175">Coiled coil</keyword>
<dbReference type="PANTHER" id="PTHR43280">
    <property type="entry name" value="ARAC-FAMILY TRANSCRIPTIONAL REGULATOR"/>
    <property type="match status" value="1"/>
</dbReference>
<dbReference type="Pfam" id="PF00072">
    <property type="entry name" value="Response_reg"/>
    <property type="match status" value="1"/>
</dbReference>
<gene>
    <name evidence="8" type="ORF">ELD05_13410</name>
</gene>
<dbReference type="SMART" id="SM00448">
    <property type="entry name" value="REC"/>
    <property type="match status" value="1"/>
</dbReference>
<dbReference type="SMART" id="SM00342">
    <property type="entry name" value="HTH_ARAC"/>
    <property type="match status" value="1"/>
</dbReference>
<reference evidence="8 9" key="1">
    <citation type="submission" date="2018-12" db="EMBL/GenBank/DDBJ databases">
        <title>Genome sequence from the cellulolytic species, Caldicellulosiruptor changbaiensis.</title>
        <authorList>
            <person name="Blumer-Schuette S.E."/>
            <person name="Mendoza C."/>
        </authorList>
    </citation>
    <scope>NUCLEOTIDE SEQUENCE [LARGE SCALE GENOMIC DNA]</scope>
    <source>
        <strain evidence="8 9">CBS-Z</strain>
    </source>
</reference>
<dbReference type="RefSeq" id="WP_127352820.1">
    <property type="nucleotide sequence ID" value="NZ_CP034791.1"/>
</dbReference>
<dbReference type="GO" id="GO:0003700">
    <property type="term" value="F:DNA-binding transcription factor activity"/>
    <property type="evidence" value="ECO:0007669"/>
    <property type="project" value="InterPro"/>
</dbReference>
<keyword evidence="1" id="KW-0805">Transcription regulation</keyword>
<dbReference type="InterPro" id="IPR011006">
    <property type="entry name" value="CheY-like_superfamily"/>
</dbReference>
<evidence type="ECO:0000256" key="3">
    <source>
        <dbReference type="ARBA" id="ARBA00023163"/>
    </source>
</evidence>
<feature type="domain" description="Response regulatory" evidence="7">
    <location>
        <begin position="3"/>
        <end position="120"/>
    </location>
</feature>
<evidence type="ECO:0000256" key="4">
    <source>
        <dbReference type="PROSITE-ProRule" id="PRU00169"/>
    </source>
</evidence>
<dbReference type="GO" id="GO:0043565">
    <property type="term" value="F:sequence-specific DNA binding"/>
    <property type="evidence" value="ECO:0007669"/>
    <property type="project" value="InterPro"/>
</dbReference>
<feature type="modified residue" description="4-aspartylphosphate" evidence="4">
    <location>
        <position position="55"/>
    </location>
</feature>
<keyword evidence="4" id="KW-0597">Phosphoprotein</keyword>
<sequence length="515" mass="60261">MRKVLIVDDEKLIRKGIRTILERNFNDLDEIKEASNGKEALDILFSEKVDILILDIRLPQIDGISVLKKIQNLQHKPKVVIISGYDEFNYAKECMQYGAKGYILKPIDKKELIEIIEKVKEEIAQEENNLRLISFQRIMKLKMLEAEINNIIFSGLEIERFKERLKELEIPIEKKVYSIYILRCGDVSEQTGFETEEERVKLSKILSGESYISTIYNHRKDILVLSEDANCFENIGKIYLNTIDKRVYIGICDLPQSFDEIKKLYENSFKTAIYAFASNKNIEFWLSVKWRETEKINKFNNIEKLKELILAGKQKEAISCLESILCNEFFMKSAAEDILNVTKTLYSNVVEWLCHHVPKKVLDFHEYQKLSDIFNFSSILEYVNYIKKFVHEATEIVISLKGILSVKDEIDEAIKFINLNYHKEINMAMVANHVSLNYYYFSSIFKEKTGMSFLDYLNKVRVEKAKELLAKTDLKVWEIASKVGYKSPKHFARIFKEITGLTPNEYRDVQKSLQE</sequence>
<keyword evidence="3" id="KW-0804">Transcription</keyword>
<evidence type="ECO:0000256" key="1">
    <source>
        <dbReference type="ARBA" id="ARBA00023015"/>
    </source>
</evidence>
<evidence type="ECO:0000256" key="2">
    <source>
        <dbReference type="ARBA" id="ARBA00023125"/>
    </source>
</evidence>
<evidence type="ECO:0000259" key="6">
    <source>
        <dbReference type="PROSITE" id="PS01124"/>
    </source>
</evidence>
<dbReference type="KEGG" id="ccha:ELD05_13410"/>
<dbReference type="PROSITE" id="PS01124">
    <property type="entry name" value="HTH_ARAC_FAMILY_2"/>
    <property type="match status" value="1"/>
</dbReference>
<evidence type="ECO:0000313" key="9">
    <source>
        <dbReference type="Proteomes" id="UP000282930"/>
    </source>
</evidence>
<dbReference type="PROSITE" id="PS00041">
    <property type="entry name" value="HTH_ARAC_FAMILY_1"/>
    <property type="match status" value="1"/>
</dbReference>
<dbReference type="SUPFAM" id="SSF46689">
    <property type="entry name" value="Homeodomain-like"/>
    <property type="match status" value="2"/>
</dbReference>
<dbReference type="Pfam" id="PF12833">
    <property type="entry name" value="HTH_18"/>
    <property type="match status" value="1"/>
</dbReference>
<dbReference type="GO" id="GO:0000160">
    <property type="term" value="P:phosphorelay signal transduction system"/>
    <property type="evidence" value="ECO:0007669"/>
    <property type="project" value="InterPro"/>
</dbReference>